<dbReference type="Gene3D" id="3.90.550.10">
    <property type="entry name" value="Spore Coat Polysaccharide Biosynthesis Protein SpsA, Chain A"/>
    <property type="match status" value="1"/>
</dbReference>
<evidence type="ECO:0000256" key="6">
    <source>
        <dbReference type="ARBA" id="ARBA00022692"/>
    </source>
</evidence>
<evidence type="ECO:0000256" key="12">
    <source>
        <dbReference type="ARBA" id="ARBA00023211"/>
    </source>
</evidence>
<organism evidence="18 19">
    <name type="scientific">Tegillarca granosa</name>
    <name type="common">Malaysian cockle</name>
    <name type="synonym">Anadara granosa</name>
    <dbReference type="NCBI Taxonomy" id="220873"/>
    <lineage>
        <taxon>Eukaryota</taxon>
        <taxon>Metazoa</taxon>
        <taxon>Spiralia</taxon>
        <taxon>Lophotrochozoa</taxon>
        <taxon>Mollusca</taxon>
        <taxon>Bivalvia</taxon>
        <taxon>Autobranchia</taxon>
        <taxon>Pteriomorphia</taxon>
        <taxon>Arcoida</taxon>
        <taxon>Arcoidea</taxon>
        <taxon>Arcidae</taxon>
        <taxon>Tegillarca</taxon>
    </lineage>
</organism>
<keyword evidence="7 17" id="KW-0479">Metal-binding</keyword>
<protein>
    <recommendedName>
        <fullName evidence="14 17">Alpha-1,3-mannosyl-glycoprotein 2-beta-N-acetylglucosaminyltransferase</fullName>
        <shortName evidence="17">GNT-I</shortName>
        <shortName evidence="17">GlcNAc-T I</shortName>
        <ecNumber evidence="14 17">2.4.1.101</ecNumber>
    </recommendedName>
    <alternativeName>
        <fullName evidence="15 17">N-glycosyl-oligosaccharide-glycoprotein N-acetylglucosaminyltransferase I</fullName>
    </alternativeName>
</protein>
<evidence type="ECO:0000256" key="8">
    <source>
        <dbReference type="ARBA" id="ARBA00022968"/>
    </source>
</evidence>
<dbReference type="InterPro" id="IPR004139">
    <property type="entry name" value="Glyco_trans_13"/>
</dbReference>
<evidence type="ECO:0000256" key="13">
    <source>
        <dbReference type="ARBA" id="ARBA00037706"/>
    </source>
</evidence>
<evidence type="ECO:0000256" key="2">
    <source>
        <dbReference type="ARBA" id="ARBA00004922"/>
    </source>
</evidence>
<evidence type="ECO:0000256" key="14">
    <source>
        <dbReference type="ARBA" id="ARBA00038949"/>
    </source>
</evidence>
<comment type="pathway">
    <text evidence="2 17">Protein modification; protein glycosylation.</text>
</comment>
<name>A0ABQ9F288_TEGGR</name>
<evidence type="ECO:0000256" key="10">
    <source>
        <dbReference type="ARBA" id="ARBA00023034"/>
    </source>
</evidence>
<evidence type="ECO:0000313" key="19">
    <source>
        <dbReference type="Proteomes" id="UP001217089"/>
    </source>
</evidence>
<keyword evidence="8 17" id="KW-0735">Signal-anchor</keyword>
<dbReference type="PANTHER" id="PTHR10468">
    <property type="entry name" value="PROTEIN O-LINKED-MANNOSE BETA-1,2-N-ACETYLGLUCOSAMINYLTRANSFERASE 1/ALPHA-1,3-MANNOSYL-GLYCOPROTEIN 2-BETA-N-ACETYLGLUCOSAMINYLTRANSFERASE"/>
    <property type="match status" value="1"/>
</dbReference>
<dbReference type="EC" id="2.4.1.101" evidence="14 17"/>
<evidence type="ECO:0000313" key="18">
    <source>
        <dbReference type="EMBL" id="KAJ8311444.1"/>
    </source>
</evidence>
<keyword evidence="11 17" id="KW-0472">Membrane</keyword>
<evidence type="ECO:0000256" key="16">
    <source>
        <dbReference type="ARBA" id="ARBA00049421"/>
    </source>
</evidence>
<evidence type="ECO:0000256" key="1">
    <source>
        <dbReference type="ARBA" id="ARBA00004323"/>
    </source>
</evidence>
<dbReference type="Proteomes" id="UP001217089">
    <property type="component" value="Unassembled WGS sequence"/>
</dbReference>
<gene>
    <name evidence="18" type="ORF">KUTeg_010799</name>
</gene>
<evidence type="ECO:0000256" key="5">
    <source>
        <dbReference type="ARBA" id="ARBA00022679"/>
    </source>
</evidence>
<evidence type="ECO:0000256" key="9">
    <source>
        <dbReference type="ARBA" id="ARBA00022989"/>
    </source>
</evidence>
<sequence>MRRKHIVSVIILVFLSWNILMYYVLVAKNPSGKKDIEEQLDQNSGILQQLRVLKKESDDLDISPDFFEYFSATYNILKSDSTLWCVSAWNDNGKTAFVEDEPELLYRTDFFPGLGWMMEKKTWDELGPKWPETFWDDWMRHDDQRKGRVCIRPEICRTSTFGKKGAGVPRTAYNGIVSFIYQGQRVYLAPPKDWKGYDSKWV</sequence>
<dbReference type="Pfam" id="PF03071">
    <property type="entry name" value="GNT-I"/>
    <property type="match status" value="1"/>
</dbReference>
<evidence type="ECO:0000256" key="7">
    <source>
        <dbReference type="ARBA" id="ARBA00022723"/>
    </source>
</evidence>
<keyword evidence="9 17" id="KW-1133">Transmembrane helix</keyword>
<dbReference type="SUPFAM" id="SSF53448">
    <property type="entry name" value="Nucleotide-diphospho-sugar transferases"/>
    <property type="match status" value="1"/>
</dbReference>
<evidence type="ECO:0000256" key="15">
    <source>
        <dbReference type="ARBA" id="ARBA00041712"/>
    </source>
</evidence>
<comment type="caution">
    <text evidence="18">The sequence shown here is derived from an EMBL/GenBank/DDBJ whole genome shotgun (WGS) entry which is preliminary data.</text>
</comment>
<dbReference type="InterPro" id="IPR052261">
    <property type="entry name" value="Glycosyltransferase_13"/>
</dbReference>
<evidence type="ECO:0000256" key="3">
    <source>
        <dbReference type="ARBA" id="ARBA00006492"/>
    </source>
</evidence>
<comment type="catalytic activity">
    <reaction evidence="16 17">
        <text>N(4)-(alpha-D-Man-(1-&gt;3)-[alpha-D-Man-(1-&gt;3)-[alpha-D-Man-(1-&gt;6)]-alpha-D-Man-(1-&gt;6)]-beta-D-Man-(1-&gt;4)-beta-D-GlcNAc-(1-&gt;4)-beta-D-GlcNAc)-L-asparaginyl-[protein] (N-glucan mannose isomer 5A1,2) + UDP-N-acetyl-alpha-D-glucosamine = N(4)-{beta-D-GlcNAc-(1-&gt;2)-alpha-D-Man-(1-&gt;3)-[alpha-D-Man-(1-&gt;3)-[alpha-D-Man-(1-&gt;6)]-alpha-D-Man-(1-&gt;6)]-beta-D-Man-(1-&gt;4)-beta-D-GlcNAc-(1-&gt;4)-beta-D-GlcNAc}-L-asparaginyl-[protein] + UDP + H(+)</text>
        <dbReference type="Rhea" id="RHEA:11456"/>
        <dbReference type="Rhea" id="RHEA-COMP:14367"/>
        <dbReference type="Rhea" id="RHEA-COMP:14368"/>
        <dbReference type="ChEBI" id="CHEBI:15378"/>
        <dbReference type="ChEBI" id="CHEBI:57705"/>
        <dbReference type="ChEBI" id="CHEBI:58223"/>
        <dbReference type="ChEBI" id="CHEBI:59087"/>
        <dbReference type="ChEBI" id="CHEBI:60625"/>
        <dbReference type="EC" id="2.4.1.101"/>
    </reaction>
</comment>
<keyword evidence="6 17" id="KW-0812">Transmembrane</keyword>
<dbReference type="EMBL" id="JARBDR010000496">
    <property type="protein sequence ID" value="KAJ8311444.1"/>
    <property type="molecule type" value="Genomic_DNA"/>
</dbReference>
<keyword evidence="19" id="KW-1185">Reference proteome</keyword>
<feature type="transmembrane region" description="Helical" evidence="17">
    <location>
        <begin position="6"/>
        <end position="25"/>
    </location>
</feature>
<proteinExistence type="inferred from homology"/>
<evidence type="ECO:0000256" key="17">
    <source>
        <dbReference type="RuleBase" id="RU368119"/>
    </source>
</evidence>
<comment type="subcellular location">
    <subcellularLocation>
        <location evidence="1 17">Golgi apparatus membrane</location>
        <topology evidence="1 17">Single-pass type II membrane protein</topology>
    </subcellularLocation>
</comment>
<comment type="cofactor">
    <cofactor evidence="17">
        <name>Mn(2+)</name>
        <dbReference type="ChEBI" id="CHEBI:29035"/>
    </cofactor>
    <text evidence="17">The cofactor is mostly bound to the substrate.</text>
</comment>
<keyword evidence="5" id="KW-0808">Transferase</keyword>
<reference evidence="18 19" key="1">
    <citation type="submission" date="2022-12" db="EMBL/GenBank/DDBJ databases">
        <title>Chromosome-level genome of Tegillarca granosa.</title>
        <authorList>
            <person name="Kim J."/>
        </authorList>
    </citation>
    <scope>NUCLEOTIDE SEQUENCE [LARGE SCALE GENOMIC DNA]</scope>
    <source>
        <strain evidence="18">Teg-2019</strain>
        <tissue evidence="18">Adductor muscle</tissue>
    </source>
</reference>
<comment type="similarity">
    <text evidence="3 17">Belongs to the glycosyltransferase 13 family.</text>
</comment>
<dbReference type="InterPro" id="IPR029044">
    <property type="entry name" value="Nucleotide-diphossugar_trans"/>
</dbReference>
<keyword evidence="10 17" id="KW-0333">Golgi apparatus</keyword>
<dbReference type="PANTHER" id="PTHR10468:SF0">
    <property type="entry name" value="ALPHA-1,3-MANNOSYL-GLYCOPROTEIN 2-BETA-N-ACETYLGLUCOSAMINYLTRANSFERASE"/>
    <property type="match status" value="1"/>
</dbReference>
<keyword evidence="12 17" id="KW-0464">Manganese</keyword>
<evidence type="ECO:0000256" key="4">
    <source>
        <dbReference type="ARBA" id="ARBA00022676"/>
    </source>
</evidence>
<evidence type="ECO:0000256" key="11">
    <source>
        <dbReference type="ARBA" id="ARBA00023136"/>
    </source>
</evidence>
<accession>A0ABQ9F288</accession>
<keyword evidence="4 17" id="KW-0328">Glycosyltransferase</keyword>
<comment type="function">
    <text evidence="13 17">Initiates complex N-linked carbohydrate formation. Essential for the conversion of high-mannose to hybrid and complex N-glycans.</text>
</comment>